<keyword evidence="3" id="KW-1185">Reference proteome</keyword>
<dbReference type="InterPro" id="IPR011044">
    <property type="entry name" value="Quino_amine_DH_bsu"/>
</dbReference>
<dbReference type="Proteomes" id="UP001597521">
    <property type="component" value="Unassembled WGS sequence"/>
</dbReference>
<comment type="caution">
    <text evidence="2">The sequence shown here is derived from an EMBL/GenBank/DDBJ whole genome shotgun (WGS) entry which is preliminary data.</text>
</comment>
<evidence type="ECO:0000313" key="2">
    <source>
        <dbReference type="EMBL" id="MFD2648601.1"/>
    </source>
</evidence>
<evidence type="ECO:0000256" key="1">
    <source>
        <dbReference type="SAM" id="SignalP"/>
    </source>
</evidence>
<protein>
    <recommendedName>
        <fullName evidence="4">YncE family protein</fullName>
    </recommendedName>
</protein>
<dbReference type="RefSeq" id="WP_386833827.1">
    <property type="nucleotide sequence ID" value="NZ_JBHUNP010000001.1"/>
</dbReference>
<feature type="chain" id="PRO_5045498191" description="YncE family protein" evidence="1">
    <location>
        <begin position="22"/>
        <end position="393"/>
    </location>
</feature>
<proteinExistence type="predicted"/>
<sequence length="393" mass="41030">MHIRFPLALLAATALVGPGAAQETTAWRLFVGDHAEGRVTVIDPVAADTIASFDLAGPPSLYTEGSNIFAVQGAANQVSAIRSGIAIDDHGDHGDIDITDPVLVDATVTGERPVHFVGHDGDVAIFFDGSGLASILDADAWIAGEAVEPREIDSGAPHHGVAIPWGDYTIVSVPHPENPSNLPIGVNVLDAGGYVVGDTHGCADLHGEASSGNILAIACAEGLLLLSGSGEPEVERIGYDGLPEGKSTTLIGGRGMQYFVGNYGSDKAVIIEPGAEPIFRLVELPTRRVHFVADPVRPRFAYIFTEDGDLHQLDVVSGKIAQTVRVTEPYSMDGEWSLPRPRLAVAGDHVAVTDPLAGVVHMIEVDTFTVAEAIAVDGLPYTVVAVGGSGTQH</sequence>
<accession>A0ABW5QMA6</accession>
<dbReference type="EMBL" id="JBHUNP010000001">
    <property type="protein sequence ID" value="MFD2648601.1"/>
    <property type="molecule type" value="Genomic_DNA"/>
</dbReference>
<keyword evidence="1" id="KW-0732">Signal</keyword>
<gene>
    <name evidence="2" type="ORF">ACFSX5_12450</name>
</gene>
<name>A0ABW5QMA6_9HYPH</name>
<feature type="signal peptide" evidence="1">
    <location>
        <begin position="1"/>
        <end position="21"/>
    </location>
</feature>
<evidence type="ECO:0008006" key="4">
    <source>
        <dbReference type="Google" id="ProtNLM"/>
    </source>
</evidence>
<reference evidence="3" key="1">
    <citation type="journal article" date="2019" name="Int. J. Syst. Evol. Microbiol.">
        <title>The Global Catalogue of Microorganisms (GCM) 10K type strain sequencing project: providing services to taxonomists for standard genome sequencing and annotation.</title>
        <authorList>
            <consortium name="The Broad Institute Genomics Platform"/>
            <consortium name="The Broad Institute Genome Sequencing Center for Infectious Disease"/>
            <person name="Wu L."/>
            <person name="Ma J."/>
        </authorList>
    </citation>
    <scope>NUCLEOTIDE SEQUENCE [LARGE SCALE GENOMIC DNA]</scope>
    <source>
        <strain evidence="3">CCM 7427</strain>
    </source>
</reference>
<dbReference type="SUPFAM" id="SSF50969">
    <property type="entry name" value="YVTN repeat-like/Quinoprotein amine dehydrogenase"/>
    <property type="match status" value="1"/>
</dbReference>
<organism evidence="2 3">
    <name type="scientific">Devosia albogilva</name>
    <dbReference type="NCBI Taxonomy" id="429726"/>
    <lineage>
        <taxon>Bacteria</taxon>
        <taxon>Pseudomonadati</taxon>
        <taxon>Pseudomonadota</taxon>
        <taxon>Alphaproteobacteria</taxon>
        <taxon>Hyphomicrobiales</taxon>
        <taxon>Devosiaceae</taxon>
        <taxon>Devosia</taxon>
    </lineage>
</organism>
<evidence type="ECO:0000313" key="3">
    <source>
        <dbReference type="Proteomes" id="UP001597521"/>
    </source>
</evidence>